<accession>A0ABT1F8C9</accession>
<organism evidence="1 2">
    <name type="scientific">Dyella lutea</name>
    <dbReference type="NCBI Taxonomy" id="2950441"/>
    <lineage>
        <taxon>Bacteria</taxon>
        <taxon>Pseudomonadati</taxon>
        <taxon>Pseudomonadota</taxon>
        <taxon>Gammaproteobacteria</taxon>
        <taxon>Lysobacterales</taxon>
        <taxon>Rhodanobacteraceae</taxon>
        <taxon>Dyella</taxon>
    </lineage>
</organism>
<name>A0ABT1F8C9_9GAMM</name>
<reference evidence="1 2" key="1">
    <citation type="submission" date="2022-06" db="EMBL/GenBank/DDBJ databases">
        <title>Dyella sp. Sa strain:Sa Genome sequencing.</title>
        <authorList>
            <person name="Park S."/>
        </authorList>
    </citation>
    <scope>NUCLEOTIDE SEQUENCE [LARGE SCALE GENOMIC DNA]</scope>
    <source>
        <strain evidence="1 2">Sa</strain>
    </source>
</reference>
<sequence length="55" mass="5982">MNQLQIVTEGASDEANTFGIQLEQPMSSNVGKSLYHKPYGMVIDAAKQDARVLEG</sequence>
<comment type="caution">
    <text evidence="1">The sequence shown here is derived from an EMBL/GenBank/DDBJ whole genome shotgun (WGS) entry which is preliminary data.</text>
</comment>
<gene>
    <name evidence="1" type="ORF">NC595_06075</name>
</gene>
<dbReference type="RefSeq" id="WP_017463129.1">
    <property type="nucleotide sequence ID" value="NZ_JAMZEK010000001.1"/>
</dbReference>
<keyword evidence="2" id="KW-1185">Reference proteome</keyword>
<dbReference type="EMBL" id="JAMZEK010000001">
    <property type="protein sequence ID" value="MCP1373624.1"/>
    <property type="molecule type" value="Genomic_DNA"/>
</dbReference>
<dbReference type="Proteomes" id="UP001204615">
    <property type="component" value="Unassembled WGS sequence"/>
</dbReference>
<protein>
    <submittedName>
        <fullName evidence="1">Uncharacterized protein</fullName>
    </submittedName>
</protein>
<proteinExistence type="predicted"/>
<evidence type="ECO:0000313" key="2">
    <source>
        <dbReference type="Proteomes" id="UP001204615"/>
    </source>
</evidence>
<evidence type="ECO:0000313" key="1">
    <source>
        <dbReference type="EMBL" id="MCP1373624.1"/>
    </source>
</evidence>